<dbReference type="PANTHER" id="PTHR30518">
    <property type="entry name" value="ENDOLYTIC MUREIN TRANSGLYCOSYLASE"/>
    <property type="match status" value="1"/>
</dbReference>
<reference evidence="8 9" key="1">
    <citation type="journal article" date="2016" name="Nat. Commun.">
        <title>Thousands of microbial genomes shed light on interconnected biogeochemical processes in an aquifer system.</title>
        <authorList>
            <person name="Anantharaman K."/>
            <person name="Brown C.T."/>
            <person name="Hug L.A."/>
            <person name="Sharon I."/>
            <person name="Castelle C.J."/>
            <person name="Probst A.J."/>
            <person name="Thomas B.C."/>
            <person name="Singh A."/>
            <person name="Wilkins M.J."/>
            <person name="Karaoz U."/>
            <person name="Brodie E.L."/>
            <person name="Williams K.H."/>
            <person name="Hubbard S.S."/>
            <person name="Banfield J.F."/>
        </authorList>
    </citation>
    <scope>NUCLEOTIDE SEQUENCE [LARGE SCALE GENOMIC DNA]</scope>
</reference>
<dbReference type="InterPro" id="IPR003770">
    <property type="entry name" value="MLTG-like"/>
</dbReference>
<keyword evidence="6" id="KW-0961">Cell wall biogenesis/degradation</keyword>
<evidence type="ECO:0000256" key="4">
    <source>
        <dbReference type="ARBA" id="ARBA00023136"/>
    </source>
</evidence>
<comment type="caution">
    <text evidence="8">The sequence shown here is derived from an EMBL/GenBank/DDBJ whole genome shotgun (WGS) entry which is preliminary data.</text>
</comment>
<sequence length="338" mass="38806">MMELLQKPLRTTLIIIGVLAAICLLVALSFFVWTKHLILKETVVQNDVLLTEQEPFPVSVQVIQHKIVEDPTVDWYVETYLSFNSDNSRQTQWLDMLLAQVVKWDWYQQLASSVSRILVIYSGERGEQVVANFGDILKWSDEERALFADYVAETEPYLDDGTFYPGRYVVPSDASPELVADLLHERFSNEILSRYTSEVEAQVPLKDALIIASLLEREAYDFTDMRYISGVIWNRLFIDMPLQLDATLQYSLGAAANDWWPKIVPKDKFTPSPYNTYENTGLPPAPIANPSVESIMAALNPRVTECMFYFHDDNGRFYCTDTYEEHVAKLKEIYGQGR</sequence>
<keyword evidence="4 7" id="KW-0472">Membrane</keyword>
<evidence type="ECO:0008006" key="10">
    <source>
        <dbReference type="Google" id="ProtNLM"/>
    </source>
</evidence>
<evidence type="ECO:0000256" key="3">
    <source>
        <dbReference type="ARBA" id="ARBA00022989"/>
    </source>
</evidence>
<protein>
    <recommendedName>
        <fullName evidence="10">Endolytic murein transglycosylase</fullName>
    </recommendedName>
</protein>
<evidence type="ECO:0000256" key="5">
    <source>
        <dbReference type="ARBA" id="ARBA00023239"/>
    </source>
</evidence>
<keyword evidence="3 7" id="KW-1133">Transmembrane helix</keyword>
<organism evidence="8 9">
    <name type="scientific">Candidatus Kaiserbacteria bacterium RIFCSPLOWO2_12_FULL_45_26</name>
    <dbReference type="NCBI Taxonomy" id="1798525"/>
    <lineage>
        <taxon>Bacteria</taxon>
        <taxon>Candidatus Kaiseribacteriota</taxon>
    </lineage>
</organism>
<dbReference type="PANTHER" id="PTHR30518:SF2">
    <property type="entry name" value="ENDOLYTIC MUREIN TRANSGLYCOSYLASE"/>
    <property type="match status" value="1"/>
</dbReference>
<evidence type="ECO:0000256" key="2">
    <source>
        <dbReference type="ARBA" id="ARBA00022692"/>
    </source>
</evidence>
<proteinExistence type="predicted"/>
<evidence type="ECO:0000256" key="1">
    <source>
        <dbReference type="ARBA" id="ARBA00022475"/>
    </source>
</evidence>
<keyword evidence="2 7" id="KW-0812">Transmembrane</keyword>
<dbReference type="GO" id="GO:0016829">
    <property type="term" value="F:lyase activity"/>
    <property type="evidence" value="ECO:0007669"/>
    <property type="project" value="UniProtKB-KW"/>
</dbReference>
<keyword evidence="1" id="KW-1003">Cell membrane</keyword>
<evidence type="ECO:0000256" key="6">
    <source>
        <dbReference type="ARBA" id="ARBA00023316"/>
    </source>
</evidence>
<dbReference type="Proteomes" id="UP000177325">
    <property type="component" value="Unassembled WGS sequence"/>
</dbReference>
<dbReference type="GO" id="GO:0071555">
    <property type="term" value="P:cell wall organization"/>
    <property type="evidence" value="ECO:0007669"/>
    <property type="project" value="UniProtKB-KW"/>
</dbReference>
<evidence type="ECO:0000313" key="8">
    <source>
        <dbReference type="EMBL" id="OGG85066.1"/>
    </source>
</evidence>
<feature type="transmembrane region" description="Helical" evidence="7">
    <location>
        <begin position="12"/>
        <end position="33"/>
    </location>
</feature>
<keyword evidence="5" id="KW-0456">Lyase</keyword>
<dbReference type="NCBIfam" id="TIGR00247">
    <property type="entry name" value="endolytic transglycosylase MltG"/>
    <property type="match status" value="1"/>
</dbReference>
<name>A0A1F6FGT6_9BACT</name>
<gene>
    <name evidence="8" type="ORF">A3G90_03325</name>
</gene>
<accession>A0A1F6FGT6</accession>
<dbReference type="EMBL" id="MFMM01000001">
    <property type="protein sequence ID" value="OGG85066.1"/>
    <property type="molecule type" value="Genomic_DNA"/>
</dbReference>
<evidence type="ECO:0000313" key="9">
    <source>
        <dbReference type="Proteomes" id="UP000177325"/>
    </source>
</evidence>
<dbReference type="AlphaFoldDB" id="A0A1F6FGT6"/>
<evidence type="ECO:0000256" key="7">
    <source>
        <dbReference type="SAM" id="Phobius"/>
    </source>
</evidence>
<dbReference type="STRING" id="1798525.A3G90_03325"/>
<dbReference type="Pfam" id="PF02618">
    <property type="entry name" value="YceG"/>
    <property type="match status" value="1"/>
</dbReference>